<dbReference type="OrthoDB" id="9111327at2"/>
<keyword evidence="2" id="KW-1133">Transmembrane helix</keyword>
<dbReference type="Proteomes" id="UP000011717">
    <property type="component" value="Unassembled WGS sequence"/>
</dbReference>
<name>M2U5G7_9SPHN</name>
<evidence type="ECO:0000313" key="4">
    <source>
        <dbReference type="Proteomes" id="UP000011717"/>
    </source>
</evidence>
<keyword evidence="2" id="KW-0472">Membrane</keyword>
<accession>M2U5G7</accession>
<evidence type="ECO:0000256" key="2">
    <source>
        <dbReference type="SAM" id="Phobius"/>
    </source>
</evidence>
<feature type="transmembrane region" description="Helical" evidence="2">
    <location>
        <begin position="303"/>
        <end position="320"/>
    </location>
</feature>
<feature type="transmembrane region" description="Helical" evidence="2">
    <location>
        <begin position="270"/>
        <end position="291"/>
    </location>
</feature>
<organism evidence="3 4">
    <name type="scientific">Pacificimonas flava</name>
    <dbReference type="NCBI Taxonomy" id="1234595"/>
    <lineage>
        <taxon>Bacteria</taxon>
        <taxon>Pseudomonadati</taxon>
        <taxon>Pseudomonadota</taxon>
        <taxon>Alphaproteobacteria</taxon>
        <taxon>Sphingomonadales</taxon>
        <taxon>Sphingosinicellaceae</taxon>
        <taxon>Pacificimonas</taxon>
    </lineage>
</organism>
<sequence length="387" mass="42503">MSEGDAIGGFVTGSLIARELSGTGARHAAHTGEKHETCLNCGTPTPGHYCPECGQHAHVARSIGHILHELAHGILHLDGKVWRTLPMLIAKPGRLTRDYVEGRRARYVAPFGIFLFTVFAMYFTFAFIGAPGGIMPAVPAGGADEAAAEMQTELNAVNERLAALYEERVAARAAGDDAALARIDADIADAEFEKRIIERAYNSVRTGNFDWQGQVDDITGQIVAQKRAAESGEGQPESTNMNTGVGWLDDKLQHITGNPELYFYKIKQSAYKYSFLLLPISLPFVWLLFFWRRDLHLYDHTVFILYSLSFMSLLTILLWVGMAAGIWGWAVFWSALTFIPPVHMYKQLKYAYGLGRAGALARTVVLCAFTIAALTIFAMIVAALGAL</sequence>
<reference evidence="3 4" key="1">
    <citation type="journal article" date="2013" name="Genome Announc.">
        <title>Draft Genome Sequence of Strain JLT2015T, Belonging to the Family Sphingomonadaceae of the Alphaproteobacteria.</title>
        <authorList>
            <person name="Tang K."/>
            <person name="Liu K."/>
            <person name="Li S."/>
            <person name="Jiao N."/>
        </authorList>
    </citation>
    <scope>NUCLEOTIDE SEQUENCE [LARGE SCALE GENOMIC DNA]</scope>
    <source>
        <strain evidence="3 4">JLT2015</strain>
    </source>
</reference>
<dbReference type="AlphaFoldDB" id="M2U5G7"/>
<dbReference type="InterPro" id="IPR022134">
    <property type="entry name" value="DUF3667"/>
</dbReference>
<proteinExistence type="predicted"/>
<feature type="transmembrane region" description="Helical" evidence="2">
    <location>
        <begin position="326"/>
        <end position="343"/>
    </location>
</feature>
<dbReference type="EMBL" id="AMRV01000003">
    <property type="protein sequence ID" value="EMD83243.1"/>
    <property type="molecule type" value="Genomic_DNA"/>
</dbReference>
<dbReference type="RefSeq" id="WP_008600818.1">
    <property type="nucleotide sequence ID" value="NZ_AMRV01000003.1"/>
</dbReference>
<feature type="transmembrane region" description="Helical" evidence="2">
    <location>
        <begin position="107"/>
        <end position="128"/>
    </location>
</feature>
<protein>
    <recommendedName>
        <fullName evidence="5">DUF3667 domain-containing protein</fullName>
    </recommendedName>
</protein>
<feature type="coiled-coil region" evidence="1">
    <location>
        <begin position="147"/>
        <end position="174"/>
    </location>
</feature>
<gene>
    <name evidence="3" type="ORF">C725_1144</name>
</gene>
<keyword evidence="2" id="KW-0812">Transmembrane</keyword>
<evidence type="ECO:0000313" key="3">
    <source>
        <dbReference type="EMBL" id="EMD83243.1"/>
    </source>
</evidence>
<dbReference type="Pfam" id="PF12412">
    <property type="entry name" value="DUF3667"/>
    <property type="match status" value="1"/>
</dbReference>
<feature type="transmembrane region" description="Helical" evidence="2">
    <location>
        <begin position="364"/>
        <end position="386"/>
    </location>
</feature>
<evidence type="ECO:0000256" key="1">
    <source>
        <dbReference type="SAM" id="Coils"/>
    </source>
</evidence>
<keyword evidence="4" id="KW-1185">Reference proteome</keyword>
<evidence type="ECO:0008006" key="5">
    <source>
        <dbReference type="Google" id="ProtNLM"/>
    </source>
</evidence>
<comment type="caution">
    <text evidence="3">The sequence shown here is derived from an EMBL/GenBank/DDBJ whole genome shotgun (WGS) entry which is preliminary data.</text>
</comment>
<keyword evidence="1" id="KW-0175">Coiled coil</keyword>